<evidence type="ECO:0000256" key="1">
    <source>
        <dbReference type="SAM" id="Phobius"/>
    </source>
</evidence>
<gene>
    <name evidence="2" type="ORF">B6S12_01560</name>
</gene>
<keyword evidence="1" id="KW-0812">Transmembrane</keyword>
<dbReference type="EMBL" id="NBIU01000003">
    <property type="protein sequence ID" value="PZT48766.1"/>
    <property type="molecule type" value="Genomic_DNA"/>
</dbReference>
<keyword evidence="3" id="KW-1185">Reference proteome</keyword>
<evidence type="ECO:0000313" key="3">
    <source>
        <dbReference type="Proteomes" id="UP000249746"/>
    </source>
</evidence>
<organism evidence="2 3">
    <name type="scientific">Helicobacter valdiviensis</name>
    <dbReference type="NCBI Taxonomy" id="1458358"/>
    <lineage>
        <taxon>Bacteria</taxon>
        <taxon>Pseudomonadati</taxon>
        <taxon>Campylobacterota</taxon>
        <taxon>Epsilonproteobacteria</taxon>
        <taxon>Campylobacterales</taxon>
        <taxon>Helicobacteraceae</taxon>
        <taxon>Helicobacter</taxon>
    </lineage>
</organism>
<keyword evidence="1" id="KW-1133">Transmembrane helix</keyword>
<reference evidence="2 3" key="1">
    <citation type="submission" date="2017-03" db="EMBL/GenBank/DDBJ databases">
        <title>Genomic and clinical evidence uncovers the enterohepatic species Helicobacter valdiviensis as a potential human intestinal pathogen.</title>
        <authorList>
            <person name="Fresia P."/>
            <person name="Jara R."/>
            <person name="Sierra R."/>
            <person name="Ferres I."/>
            <person name="Greif G."/>
            <person name="Iraola G."/>
            <person name="Collado L."/>
        </authorList>
    </citation>
    <scope>NUCLEOTIDE SEQUENCE [LARGE SCALE GENOMIC DNA]</scope>
    <source>
        <strain evidence="2 3">WBE14</strain>
    </source>
</reference>
<evidence type="ECO:0000313" key="2">
    <source>
        <dbReference type="EMBL" id="PZT48766.1"/>
    </source>
</evidence>
<dbReference type="Proteomes" id="UP000249746">
    <property type="component" value="Unassembled WGS sequence"/>
</dbReference>
<proteinExistence type="predicted"/>
<dbReference type="AlphaFoldDB" id="A0A2W6NMU4"/>
<feature type="transmembrane region" description="Helical" evidence="1">
    <location>
        <begin position="122"/>
        <end position="145"/>
    </location>
</feature>
<sequence length="256" mass="29825">MRHHRSHLPPNSSKNLSKKVNILNNGGGGHSSSLLTLLCYFRCFREYFLANARLFIITKQCNYCSNLLSSIIIVRVPRTQNNLRFILKGISCYCKCKEAIYKRTTNSLNLNDFFKLSQLTNITLIITFLYFFKLPYNLLIFISLIKTNNSTLKSKPFNQSSISIHSKTLNDFISFNYFKSIPITIYKLTTLKSKLFNKLFNTLINTKHSLSFKLKTLLYILFLIKDSIRGFFSPFMNPLLDSFNLLKRIQTKTLMF</sequence>
<protein>
    <submittedName>
        <fullName evidence="2">Uncharacterized protein</fullName>
    </submittedName>
</protein>
<name>A0A2W6NMU4_9HELI</name>
<accession>A0A2W6NMU4</accession>
<keyword evidence="1" id="KW-0472">Membrane</keyword>
<comment type="caution">
    <text evidence="2">The sequence shown here is derived from an EMBL/GenBank/DDBJ whole genome shotgun (WGS) entry which is preliminary data.</text>
</comment>